<dbReference type="EMBL" id="CAJZBQ010000035">
    <property type="protein sequence ID" value="CAG9323681.1"/>
    <property type="molecule type" value="Genomic_DNA"/>
</dbReference>
<proteinExistence type="predicted"/>
<evidence type="ECO:0000256" key="1">
    <source>
        <dbReference type="SAM" id="MobiDB-lite"/>
    </source>
</evidence>
<gene>
    <name evidence="2" type="ORF">BSTOLATCC_MIC34721</name>
</gene>
<dbReference type="AlphaFoldDB" id="A0AAU9JCH3"/>
<comment type="caution">
    <text evidence="2">The sequence shown here is derived from an EMBL/GenBank/DDBJ whole genome shotgun (WGS) entry which is preliminary data.</text>
</comment>
<feature type="region of interest" description="Disordered" evidence="1">
    <location>
        <begin position="31"/>
        <end position="85"/>
    </location>
</feature>
<sequence length="137" mass="15542">MEEDNSLSPLKRQRTELECAIVQENKMCKLSPASSESYSEYRTPPEFPSDEKKIKLSPKEENETDVGDEMEIHHEDPKNSDSTEILTSQNKLADETHTPTEIMGEMSDIADLKDVPKQEETTIIIDGHIIKVTLNKP</sequence>
<organism evidence="2 3">
    <name type="scientific">Blepharisma stoltei</name>
    <dbReference type="NCBI Taxonomy" id="1481888"/>
    <lineage>
        <taxon>Eukaryota</taxon>
        <taxon>Sar</taxon>
        <taxon>Alveolata</taxon>
        <taxon>Ciliophora</taxon>
        <taxon>Postciliodesmatophora</taxon>
        <taxon>Heterotrichea</taxon>
        <taxon>Heterotrichida</taxon>
        <taxon>Blepharismidae</taxon>
        <taxon>Blepharisma</taxon>
    </lineage>
</organism>
<protein>
    <submittedName>
        <fullName evidence="2">Uncharacterized protein</fullName>
    </submittedName>
</protein>
<feature type="compositionally biased region" description="Basic and acidic residues" evidence="1">
    <location>
        <begin position="49"/>
        <end position="61"/>
    </location>
</feature>
<feature type="compositionally biased region" description="Basic and acidic residues" evidence="1">
    <location>
        <begin position="70"/>
        <end position="81"/>
    </location>
</feature>
<name>A0AAU9JCH3_9CILI</name>
<evidence type="ECO:0000313" key="2">
    <source>
        <dbReference type="EMBL" id="CAG9323681.1"/>
    </source>
</evidence>
<keyword evidence="3" id="KW-1185">Reference proteome</keyword>
<evidence type="ECO:0000313" key="3">
    <source>
        <dbReference type="Proteomes" id="UP001162131"/>
    </source>
</evidence>
<reference evidence="2" key="1">
    <citation type="submission" date="2021-09" db="EMBL/GenBank/DDBJ databases">
        <authorList>
            <consortium name="AG Swart"/>
            <person name="Singh M."/>
            <person name="Singh A."/>
            <person name="Seah K."/>
            <person name="Emmerich C."/>
        </authorList>
    </citation>
    <scope>NUCLEOTIDE SEQUENCE</scope>
    <source>
        <strain evidence="2">ATCC30299</strain>
    </source>
</reference>
<accession>A0AAU9JCH3</accession>
<dbReference type="Proteomes" id="UP001162131">
    <property type="component" value="Unassembled WGS sequence"/>
</dbReference>